<organism evidence="3 4">
    <name type="scientific">Phocaeicola intestinalis</name>
    <dbReference type="NCBI Taxonomy" id="2762212"/>
    <lineage>
        <taxon>Bacteria</taxon>
        <taxon>Pseudomonadati</taxon>
        <taxon>Bacteroidota</taxon>
        <taxon>Bacteroidia</taxon>
        <taxon>Bacteroidales</taxon>
        <taxon>Bacteroidaceae</taxon>
        <taxon>Phocaeicola</taxon>
    </lineage>
</organism>
<evidence type="ECO:0000256" key="1">
    <source>
        <dbReference type="SAM" id="SignalP"/>
    </source>
</evidence>
<dbReference type="Gene3D" id="3.40.50.1110">
    <property type="entry name" value="SGNH hydrolase"/>
    <property type="match status" value="1"/>
</dbReference>
<dbReference type="EMBL" id="JACSPP010000077">
    <property type="protein sequence ID" value="MBD8041903.1"/>
    <property type="molecule type" value="Genomic_DNA"/>
</dbReference>
<dbReference type="SUPFAM" id="SSF52266">
    <property type="entry name" value="SGNH hydrolase"/>
    <property type="match status" value="1"/>
</dbReference>
<dbReference type="InterPro" id="IPR036514">
    <property type="entry name" value="SGNH_hydro_sf"/>
</dbReference>
<evidence type="ECO:0000259" key="2">
    <source>
        <dbReference type="Pfam" id="PF13472"/>
    </source>
</evidence>
<name>A0ABR8YCN2_9BACT</name>
<feature type="signal peptide" evidence="1">
    <location>
        <begin position="1"/>
        <end position="21"/>
    </location>
</feature>
<reference evidence="3 4" key="1">
    <citation type="submission" date="2020-08" db="EMBL/GenBank/DDBJ databases">
        <title>A Genomic Blueprint of the Chicken Gut Microbiome.</title>
        <authorList>
            <person name="Gilroy R."/>
            <person name="Ravi A."/>
            <person name="Getino M."/>
            <person name="Pursley I."/>
            <person name="Horton D.L."/>
            <person name="Alikhan N.-F."/>
            <person name="Baker D."/>
            <person name="Gharbi K."/>
            <person name="Hall N."/>
            <person name="Watson M."/>
            <person name="Adriaenssens E.M."/>
            <person name="Foster-Nyarko E."/>
            <person name="Jarju S."/>
            <person name="Secka A."/>
            <person name="Antonio M."/>
            <person name="Oren A."/>
            <person name="Chaudhuri R."/>
            <person name="La Ragione R.M."/>
            <person name="Hildebrand F."/>
            <person name="Pallen M.J."/>
        </authorList>
    </citation>
    <scope>NUCLEOTIDE SEQUENCE [LARGE SCALE GENOMIC DNA]</scope>
    <source>
        <strain evidence="3 4">Sa1CVN1</strain>
    </source>
</reference>
<dbReference type="PANTHER" id="PTHR30383">
    <property type="entry name" value="THIOESTERASE 1/PROTEASE 1/LYSOPHOSPHOLIPASE L1"/>
    <property type="match status" value="1"/>
</dbReference>
<dbReference type="Proteomes" id="UP000620874">
    <property type="component" value="Unassembled WGS sequence"/>
</dbReference>
<protein>
    <submittedName>
        <fullName evidence="3">SGNH/GDSL hydrolase family protein</fullName>
    </submittedName>
</protein>
<gene>
    <name evidence="3" type="ORF">H9625_15945</name>
</gene>
<dbReference type="Pfam" id="PF13472">
    <property type="entry name" value="Lipase_GDSL_2"/>
    <property type="match status" value="1"/>
</dbReference>
<evidence type="ECO:0000313" key="3">
    <source>
        <dbReference type="EMBL" id="MBD8041903.1"/>
    </source>
</evidence>
<comment type="caution">
    <text evidence="3">The sequence shown here is derived from an EMBL/GenBank/DDBJ whole genome shotgun (WGS) entry which is preliminary data.</text>
</comment>
<sequence>MTDKITSYTLAALLLSSQALPCPASLWQQSTVSDTITTVSENQWKGKKVAFLGDSITDKKHVGTTKNYWQYLAEMLGLTPLVYGINGNQWNGILKQAERLKAEAGDNVDAIIVFCGTNDYNAGIPLGEWYTYTYEETTVKGGTKEVRKKRHAAPNPHTFRGRINEAMLYLKKNFPMKQIILLTPIHRAQARFSKENIQPEESFPNKLGLYVDEYVNVVKEAANVWAVPVIDLNSISGLYPLLDEHAPYFHDAQTDRLHPNANGHYRMAKALAYQLLAYPANF</sequence>
<dbReference type="GO" id="GO:0016787">
    <property type="term" value="F:hydrolase activity"/>
    <property type="evidence" value="ECO:0007669"/>
    <property type="project" value="UniProtKB-KW"/>
</dbReference>
<dbReference type="CDD" id="cd00229">
    <property type="entry name" value="SGNH_hydrolase"/>
    <property type="match status" value="1"/>
</dbReference>
<dbReference type="PANTHER" id="PTHR30383:SF5">
    <property type="entry name" value="SGNH HYDROLASE-TYPE ESTERASE DOMAIN-CONTAINING PROTEIN"/>
    <property type="match status" value="1"/>
</dbReference>
<evidence type="ECO:0000313" key="4">
    <source>
        <dbReference type="Proteomes" id="UP000620874"/>
    </source>
</evidence>
<accession>A0ABR8YCN2</accession>
<dbReference type="InterPro" id="IPR051532">
    <property type="entry name" value="Ester_Hydrolysis_Enzymes"/>
</dbReference>
<feature type="domain" description="SGNH hydrolase-type esterase" evidence="2">
    <location>
        <begin position="51"/>
        <end position="264"/>
    </location>
</feature>
<feature type="chain" id="PRO_5046029733" evidence="1">
    <location>
        <begin position="22"/>
        <end position="282"/>
    </location>
</feature>
<keyword evidence="4" id="KW-1185">Reference proteome</keyword>
<keyword evidence="3" id="KW-0378">Hydrolase</keyword>
<dbReference type="InterPro" id="IPR013830">
    <property type="entry name" value="SGNH_hydro"/>
</dbReference>
<dbReference type="RefSeq" id="WP_087406240.1">
    <property type="nucleotide sequence ID" value="NZ_JACSPP010000077.1"/>
</dbReference>
<keyword evidence="1" id="KW-0732">Signal</keyword>
<proteinExistence type="predicted"/>